<evidence type="ECO:0000313" key="2">
    <source>
        <dbReference type="EMBL" id="ODM13031.1"/>
    </source>
</evidence>
<reference evidence="4 7" key="2">
    <citation type="submission" date="2016-08" db="EMBL/GenBank/DDBJ databases">
        <title>Characterization of Isolates of Eisenbergiella tayi Derived from Blood Cultures, Using Whole Genome Sequencing.</title>
        <authorList>
            <person name="Bernier A.-M."/>
            <person name="Burdz T."/>
            <person name="Wiebe D."/>
            <person name="Bernard K."/>
        </authorList>
    </citation>
    <scope>NUCLEOTIDE SEQUENCE [LARGE SCALE GENOMIC DNA]</scope>
    <source>
        <strain evidence="4 7">NML120146</strain>
    </source>
</reference>
<dbReference type="OrthoDB" id="2086691at2"/>
<organism evidence="1 5">
    <name type="scientific">Eisenbergiella tayi</name>
    <dbReference type="NCBI Taxonomy" id="1432052"/>
    <lineage>
        <taxon>Bacteria</taxon>
        <taxon>Bacillati</taxon>
        <taxon>Bacillota</taxon>
        <taxon>Clostridia</taxon>
        <taxon>Lachnospirales</taxon>
        <taxon>Lachnospiraceae</taxon>
        <taxon>Eisenbergiella</taxon>
    </lineage>
</organism>
<name>A0A1E3AAZ2_9FIRM</name>
<accession>A0A1E3AAZ2</accession>
<proteinExistence type="predicted"/>
<keyword evidence="7" id="KW-1185">Reference proteome</keyword>
<protein>
    <submittedName>
        <fullName evidence="1">Uncharacterized protein</fullName>
    </submittedName>
</protein>
<comment type="caution">
    <text evidence="1">The sequence shown here is derived from an EMBL/GenBank/DDBJ whole genome shotgun (WGS) entry which is preliminary data.</text>
</comment>
<gene>
    <name evidence="2" type="ORF">BEH84_00746</name>
    <name evidence="3" type="ORF">BEI59_27615</name>
    <name evidence="1" type="ORF">BEI61_01821</name>
    <name evidence="4" type="ORF">BEI63_15660</name>
</gene>
<dbReference type="EMBL" id="MCGI01000001">
    <property type="protein sequence ID" value="ODM13031.1"/>
    <property type="molecule type" value="Genomic_DNA"/>
</dbReference>
<evidence type="ECO:0000313" key="5">
    <source>
        <dbReference type="Proteomes" id="UP000094067"/>
    </source>
</evidence>
<dbReference type="Proteomes" id="UP000094869">
    <property type="component" value="Unassembled WGS sequence"/>
</dbReference>
<dbReference type="AlphaFoldDB" id="A0A1E3AAZ2"/>
<dbReference type="EMBL" id="MCGH01000002">
    <property type="protein sequence ID" value="ODM05932.1"/>
    <property type="molecule type" value="Genomic_DNA"/>
</dbReference>
<reference evidence="5 8" key="1">
    <citation type="submission" date="2016-07" db="EMBL/GenBank/DDBJ databases">
        <title>Characterization of isolates of Eisenbergiella tayi derived from blood cultures, using whole genome sequencing.</title>
        <authorList>
            <person name="Burdz T."/>
            <person name="Wiebe D."/>
            <person name="Huynh C."/>
            <person name="Bernard K."/>
        </authorList>
    </citation>
    <scope>NUCLEOTIDE SEQUENCE [LARGE SCALE GENOMIC DNA]</scope>
    <source>
        <strain evidence="1 5">NML 110608</strain>
        <strain evidence="2 8">NML 120489</strain>
    </source>
</reference>
<dbReference type="Proteomes" id="UP000094067">
    <property type="component" value="Unassembled WGS sequence"/>
</dbReference>
<dbReference type="EMBL" id="MEHA01000028">
    <property type="protein sequence ID" value="ODR45185.1"/>
    <property type="molecule type" value="Genomic_DNA"/>
</dbReference>
<reference evidence="3 6" key="3">
    <citation type="submission" date="2016-08" db="EMBL/GenBank/DDBJ databases">
        <authorList>
            <person name="Seilhamer J.J."/>
        </authorList>
    </citation>
    <scope>NUCLEOTIDE SEQUENCE [LARGE SCALE GENOMIC DNA]</scope>
    <source>
        <strain evidence="3 6">NML150140-1</strain>
    </source>
</reference>
<evidence type="ECO:0000313" key="4">
    <source>
        <dbReference type="EMBL" id="ODR54410.1"/>
    </source>
</evidence>
<dbReference type="EMBL" id="MEHD01000025">
    <property type="protein sequence ID" value="ODR54410.1"/>
    <property type="molecule type" value="Genomic_DNA"/>
</dbReference>
<evidence type="ECO:0000313" key="1">
    <source>
        <dbReference type="EMBL" id="ODM05932.1"/>
    </source>
</evidence>
<evidence type="ECO:0000313" key="6">
    <source>
        <dbReference type="Proteomes" id="UP000094271"/>
    </source>
</evidence>
<evidence type="ECO:0000313" key="8">
    <source>
        <dbReference type="Proteomes" id="UP000095003"/>
    </source>
</evidence>
<dbReference type="RefSeq" id="WP_069152046.1">
    <property type="nucleotide sequence ID" value="NZ_DBFYTW010000210.1"/>
</dbReference>
<dbReference type="Proteomes" id="UP000094271">
    <property type="component" value="Unassembled WGS sequence"/>
</dbReference>
<sequence length="177" mass="21033">MYDEKTREKLIRETAESIYQYYPMACKMVICFLSYNNRKVSGYVKSVYYDNRPFYFEGLDHLLLLMEDIMDTTDYPQVTVDYHNLKGKTFKRQSDIFKAYDDRKMVSLFEDEEIKDAGPKKKIACVQVISRKNSSIQGELSINAKVKVFFRSGIELMQLLYELMEDWQRETSEPEEL</sequence>
<dbReference type="Proteomes" id="UP000095003">
    <property type="component" value="Unassembled WGS sequence"/>
</dbReference>
<dbReference type="GeneID" id="93299261"/>
<evidence type="ECO:0000313" key="7">
    <source>
        <dbReference type="Proteomes" id="UP000094869"/>
    </source>
</evidence>
<evidence type="ECO:0000313" key="3">
    <source>
        <dbReference type="EMBL" id="ODR45185.1"/>
    </source>
</evidence>